<dbReference type="PROSITE" id="PS51257">
    <property type="entry name" value="PROKAR_LIPOPROTEIN"/>
    <property type="match status" value="1"/>
</dbReference>
<feature type="domain" description="Beta-lactamase-related" evidence="2">
    <location>
        <begin position="66"/>
        <end position="393"/>
    </location>
</feature>
<evidence type="ECO:0000259" key="2">
    <source>
        <dbReference type="Pfam" id="PF00144"/>
    </source>
</evidence>
<dbReference type="SUPFAM" id="SSF56601">
    <property type="entry name" value="beta-lactamase/transpeptidase-like"/>
    <property type="match status" value="1"/>
</dbReference>
<feature type="signal peptide" evidence="1">
    <location>
        <begin position="1"/>
        <end position="33"/>
    </location>
</feature>
<dbReference type="Pfam" id="PF00144">
    <property type="entry name" value="Beta-lactamase"/>
    <property type="match status" value="1"/>
</dbReference>
<organism evidence="4 5">
    <name type="scientific">Gordonia effusa NBRC 100432</name>
    <dbReference type="NCBI Taxonomy" id="1077974"/>
    <lineage>
        <taxon>Bacteria</taxon>
        <taxon>Bacillati</taxon>
        <taxon>Actinomycetota</taxon>
        <taxon>Actinomycetes</taxon>
        <taxon>Mycobacteriales</taxon>
        <taxon>Gordoniaceae</taxon>
        <taxon>Gordonia</taxon>
    </lineage>
</organism>
<dbReference type="Proteomes" id="UP000035034">
    <property type="component" value="Unassembled WGS sequence"/>
</dbReference>
<evidence type="ECO:0000313" key="4">
    <source>
        <dbReference type="EMBL" id="GAB16612.1"/>
    </source>
</evidence>
<protein>
    <submittedName>
        <fullName evidence="4">Putative penicillin-binding protein</fullName>
    </submittedName>
</protein>
<dbReference type="Gene3D" id="3.40.710.10">
    <property type="entry name" value="DD-peptidase/beta-lactamase superfamily"/>
    <property type="match status" value="1"/>
</dbReference>
<accession>H0QUW1</accession>
<evidence type="ECO:0000313" key="5">
    <source>
        <dbReference type="Proteomes" id="UP000035034"/>
    </source>
</evidence>
<dbReference type="eggNOG" id="COG1680">
    <property type="taxonomic scope" value="Bacteria"/>
</dbReference>
<evidence type="ECO:0000256" key="1">
    <source>
        <dbReference type="SAM" id="SignalP"/>
    </source>
</evidence>
<reference evidence="4 5" key="1">
    <citation type="submission" date="2011-12" db="EMBL/GenBank/DDBJ databases">
        <title>Whole genome shotgun sequence of Gordonia effusa NBRC 100432.</title>
        <authorList>
            <person name="Yoshida I."/>
            <person name="Takarada H."/>
            <person name="Hosoyama A."/>
            <person name="Tsuchikane K."/>
            <person name="Katsumata H."/>
            <person name="Yamazaki S."/>
            <person name="Fujita N."/>
        </authorList>
    </citation>
    <scope>NUCLEOTIDE SEQUENCE [LARGE SCALE GENOMIC DNA]</scope>
    <source>
        <strain evidence="4 5">NBRC 100432</strain>
    </source>
</reference>
<sequence>MNHVCNRGRGSIFATLVAATLLLSACGSGSDSASSDFSVGSTPPPAVAGIPADSTRIDDAVSQVPDLARKLLERSGVPGLAVAVVRDGKTVYVGGFGVKDIRRQDDSVNADTVFQIASVSKAVSATVVAGQVGSRGIEWSMPIVNGIAGFTLTDPYVSAHVTLADMFSHRSGLPDHAGDNLEDVGYSRDQVLERLRYLSLAPFRTQELYTNFGVTAAATAVANKAGESWEDLSAHTLFGPVGMSSTSARYSDFLTRSNRATLHAKVDGKFQPLYQRDADAQAPAGGVSSNVKDLAKWMTLLLAGGKYEGKQAIPEEALLEAMTPQLALQSGQTDFRPAATGFGFNISSEPSGRSILSHSGAFASGAATNFVLVPSLNIGIVVLTNGAPVGVPETLTKEFTDLAQYGRITTDWLTEYAKIMPSSEPEGELVGRTPPPNATPARPLDTYAGVYANNYFGPLTVISNGTTLKMSIGPKNQTFALTHFDGDTFTFEPSGENANHGSVSQVRFAYAGDRARSVWVEFWDQDRQGTFTRR</sequence>
<dbReference type="PANTHER" id="PTHR46825">
    <property type="entry name" value="D-ALANYL-D-ALANINE-CARBOXYPEPTIDASE/ENDOPEPTIDASE AMPH"/>
    <property type="match status" value="1"/>
</dbReference>
<keyword evidence="1" id="KW-0732">Signal</keyword>
<dbReference type="STRING" id="1077974.GOEFS_008_00210"/>
<keyword evidence="5" id="KW-1185">Reference proteome</keyword>
<dbReference type="RefSeq" id="WP_007315950.1">
    <property type="nucleotide sequence ID" value="NZ_BAEH01000008.1"/>
</dbReference>
<gene>
    <name evidence="4" type="ORF">GOEFS_008_00210</name>
</gene>
<comment type="caution">
    <text evidence="4">The sequence shown here is derived from an EMBL/GenBank/DDBJ whole genome shotgun (WGS) entry which is preliminary data.</text>
</comment>
<dbReference type="PANTHER" id="PTHR46825:SF15">
    <property type="entry name" value="BETA-LACTAMASE-RELATED DOMAIN-CONTAINING PROTEIN"/>
    <property type="match status" value="1"/>
</dbReference>
<proteinExistence type="predicted"/>
<dbReference type="EMBL" id="BAEH01000008">
    <property type="protein sequence ID" value="GAB16612.1"/>
    <property type="molecule type" value="Genomic_DNA"/>
</dbReference>
<dbReference type="Pfam" id="PF11954">
    <property type="entry name" value="DUF3471"/>
    <property type="match status" value="1"/>
</dbReference>
<name>H0QUW1_9ACTN</name>
<dbReference type="OrthoDB" id="5377981at2"/>
<dbReference type="InterPro" id="IPR050491">
    <property type="entry name" value="AmpC-like"/>
</dbReference>
<feature type="domain" description="Peptidase S12 Pab87-related C-terminal" evidence="3">
    <location>
        <begin position="434"/>
        <end position="518"/>
    </location>
</feature>
<dbReference type="AlphaFoldDB" id="H0QUW1"/>
<feature type="chain" id="PRO_5003536835" evidence="1">
    <location>
        <begin position="34"/>
        <end position="534"/>
    </location>
</feature>
<dbReference type="Gene3D" id="2.40.128.600">
    <property type="match status" value="1"/>
</dbReference>
<dbReference type="InterPro" id="IPR001466">
    <property type="entry name" value="Beta-lactam-related"/>
</dbReference>
<dbReference type="InterPro" id="IPR021860">
    <property type="entry name" value="Peptidase_S12_Pab87-rel_C"/>
</dbReference>
<evidence type="ECO:0000259" key="3">
    <source>
        <dbReference type="Pfam" id="PF11954"/>
    </source>
</evidence>
<dbReference type="InterPro" id="IPR012338">
    <property type="entry name" value="Beta-lactam/transpept-like"/>
</dbReference>